<feature type="signal peptide" evidence="1">
    <location>
        <begin position="1"/>
        <end position="19"/>
    </location>
</feature>
<gene>
    <name evidence="2" type="ORF">SAMN05216296_0369</name>
</gene>
<organism evidence="2 3">
    <name type="scientific">Pseudomonas pohangensis</name>
    <dbReference type="NCBI Taxonomy" id="364197"/>
    <lineage>
        <taxon>Bacteria</taxon>
        <taxon>Pseudomonadati</taxon>
        <taxon>Pseudomonadota</taxon>
        <taxon>Gammaproteobacteria</taxon>
        <taxon>Pseudomonadales</taxon>
        <taxon>Pseudomonadaceae</taxon>
        <taxon>Pseudomonas</taxon>
    </lineage>
</organism>
<accession>A0A1H2E453</accession>
<evidence type="ECO:0008006" key="4">
    <source>
        <dbReference type="Google" id="ProtNLM"/>
    </source>
</evidence>
<sequence length="156" mass="17567">MSRLPAAVFLLMLSGSLFGQEPAPVQAPWTLLDQFDQPYTRNDQLRILLVARSMDAAKLLDQALQGKPADYLEVREAVFVADVSRMPALISTLFAIPAMRDYNYRVLLDREPRVVTRYSGDADKLLWVEMKQGKVVSEREFADPLALEKALQQAGQ</sequence>
<dbReference type="STRING" id="364197.SAMN05216296_0369"/>
<dbReference type="EMBL" id="LT629785">
    <property type="protein sequence ID" value="SDT89804.1"/>
    <property type="molecule type" value="Genomic_DNA"/>
</dbReference>
<evidence type="ECO:0000313" key="2">
    <source>
        <dbReference type="EMBL" id="SDT89804.1"/>
    </source>
</evidence>
<reference evidence="3" key="1">
    <citation type="submission" date="2016-10" db="EMBL/GenBank/DDBJ databases">
        <authorList>
            <person name="Varghese N."/>
            <person name="Submissions S."/>
        </authorList>
    </citation>
    <scope>NUCLEOTIDE SEQUENCE [LARGE SCALE GENOMIC DNA]</scope>
    <source>
        <strain evidence="3">DSM 17875</strain>
    </source>
</reference>
<evidence type="ECO:0000313" key="3">
    <source>
        <dbReference type="Proteomes" id="UP000243232"/>
    </source>
</evidence>
<feature type="chain" id="PRO_5009272707" description="FAD/FMN-containing dehydrogenase" evidence="1">
    <location>
        <begin position="20"/>
        <end position="156"/>
    </location>
</feature>
<dbReference type="Proteomes" id="UP000243232">
    <property type="component" value="Chromosome I"/>
</dbReference>
<keyword evidence="3" id="KW-1185">Reference proteome</keyword>
<keyword evidence="1" id="KW-0732">Signal</keyword>
<evidence type="ECO:0000256" key="1">
    <source>
        <dbReference type="SAM" id="SignalP"/>
    </source>
</evidence>
<protein>
    <recommendedName>
        <fullName evidence="4">FAD/FMN-containing dehydrogenase</fullName>
    </recommendedName>
</protein>
<name>A0A1H2E453_9PSED</name>
<dbReference type="AlphaFoldDB" id="A0A1H2E453"/>
<proteinExistence type="predicted"/>